<evidence type="ECO:0000313" key="2">
    <source>
        <dbReference type="Proteomes" id="UP001165064"/>
    </source>
</evidence>
<comment type="caution">
    <text evidence="1">The sequence shown here is derived from an EMBL/GenBank/DDBJ whole genome shotgun (WGS) entry which is preliminary data.</text>
</comment>
<dbReference type="Proteomes" id="UP001165064">
    <property type="component" value="Unassembled WGS sequence"/>
</dbReference>
<reference evidence="1" key="1">
    <citation type="submission" date="2023-04" db="EMBL/GenBank/DDBJ databases">
        <title>Ambrosiozyma monospora NBRC 10751.</title>
        <authorList>
            <person name="Ichikawa N."/>
            <person name="Sato H."/>
            <person name="Tonouchi N."/>
        </authorList>
    </citation>
    <scope>NUCLEOTIDE SEQUENCE</scope>
    <source>
        <strain evidence="1">NBRC 10751</strain>
    </source>
</reference>
<dbReference type="EMBL" id="BSXS01007487">
    <property type="protein sequence ID" value="GME88984.1"/>
    <property type="molecule type" value="Genomic_DNA"/>
</dbReference>
<name>A0ACB5TK34_AMBMO</name>
<gene>
    <name evidence="1" type="ORF">Amon02_000841800</name>
</gene>
<proteinExistence type="predicted"/>
<sequence>MNNNSDNTSQCASIQPTLVNEKSSSAYLGLYDIDPSLSTLDVESQNPNQRKQLNNDYQSDGPKDKYSMDFNNSKHDTEELEDTYGTRTVEFEGHLVMLESNDVKVSWKLRIQLIACFLSLMIAGMMDQSLGSNIENLVRYYHSSRIKVSNILICQVVGYLIGSAVNEPLHKLIGMYWLSSLEVFCVMLDCIALFLKAPLPVLCVFAVIQGFGEGSIDCTLTLFIGKLKYPNQLLGIMHGFYGLGCLISPLMVVAFENRGWSWDVFYGVLLIVAGSTMLLCMSIFYRESKWKYRYTEMISNETNKSEPTLKQVISNKWVLFIAGTLFLYLGSELCVGIWLYNYLLIGKQKGDKFASTYTSIYWAFLTAGRFIMGFVTGKWFDRKEIKAILIYTSMITIGCTIFWACSNYTTVQIVFINVSPSPVVLDPLVLLLFLG</sequence>
<protein>
    <submittedName>
        <fullName evidence="1">Unnamed protein product</fullName>
    </submittedName>
</protein>
<evidence type="ECO:0000313" key="1">
    <source>
        <dbReference type="EMBL" id="GME88984.1"/>
    </source>
</evidence>
<organism evidence="1 2">
    <name type="scientific">Ambrosiozyma monospora</name>
    <name type="common">Yeast</name>
    <name type="synonym">Endomycopsis monosporus</name>
    <dbReference type="NCBI Taxonomy" id="43982"/>
    <lineage>
        <taxon>Eukaryota</taxon>
        <taxon>Fungi</taxon>
        <taxon>Dikarya</taxon>
        <taxon>Ascomycota</taxon>
        <taxon>Saccharomycotina</taxon>
        <taxon>Pichiomycetes</taxon>
        <taxon>Pichiales</taxon>
        <taxon>Pichiaceae</taxon>
        <taxon>Ambrosiozyma</taxon>
    </lineage>
</organism>
<accession>A0ACB5TK34</accession>
<keyword evidence="2" id="KW-1185">Reference proteome</keyword>